<feature type="compositionally biased region" description="Gly residues" evidence="4">
    <location>
        <begin position="610"/>
        <end position="628"/>
    </location>
</feature>
<keyword evidence="2" id="KW-0472">Membrane</keyword>
<feature type="compositionally biased region" description="Gly residues" evidence="4">
    <location>
        <begin position="642"/>
        <end position="660"/>
    </location>
</feature>
<feature type="region of interest" description="Disordered" evidence="4">
    <location>
        <begin position="37"/>
        <end position="67"/>
    </location>
</feature>
<evidence type="ECO:0000313" key="6">
    <source>
        <dbReference type="EMBL" id="MBC2651944.1"/>
    </source>
</evidence>
<dbReference type="PANTHER" id="PTHR47234:SF3">
    <property type="entry name" value="SECRETIN_TONB SHORT N-TERMINAL DOMAIN-CONTAINING PROTEIN"/>
    <property type="match status" value="1"/>
</dbReference>
<feature type="signal peptide" evidence="5">
    <location>
        <begin position="1"/>
        <end position="26"/>
    </location>
</feature>
<protein>
    <submittedName>
        <fullName evidence="6">TonB-dependent receptor</fullName>
    </submittedName>
</protein>
<comment type="caution">
    <text evidence="6">The sequence shown here is derived from an EMBL/GenBank/DDBJ whole genome shotgun (WGS) entry which is preliminary data.</text>
</comment>
<dbReference type="InterPro" id="IPR036942">
    <property type="entry name" value="Beta-barrel_TonB_sf"/>
</dbReference>
<evidence type="ECO:0000256" key="5">
    <source>
        <dbReference type="SAM" id="SignalP"/>
    </source>
</evidence>
<name>A0A7X1F8F3_9SPHN</name>
<keyword evidence="6" id="KW-0675">Receptor</keyword>
<organism evidence="6 7">
    <name type="scientific">Novosphingobium aerophilum</name>
    <dbReference type="NCBI Taxonomy" id="2839843"/>
    <lineage>
        <taxon>Bacteria</taxon>
        <taxon>Pseudomonadati</taxon>
        <taxon>Pseudomonadota</taxon>
        <taxon>Alphaproteobacteria</taxon>
        <taxon>Sphingomonadales</taxon>
        <taxon>Sphingomonadaceae</taxon>
        <taxon>Novosphingobium</taxon>
    </lineage>
</organism>
<dbReference type="PANTHER" id="PTHR47234">
    <property type="match status" value="1"/>
</dbReference>
<dbReference type="InterPro" id="IPR037066">
    <property type="entry name" value="Plug_dom_sf"/>
</dbReference>
<keyword evidence="5" id="KW-0732">Signal</keyword>
<evidence type="ECO:0000256" key="4">
    <source>
        <dbReference type="SAM" id="MobiDB-lite"/>
    </source>
</evidence>
<proteinExistence type="predicted"/>
<feature type="region of interest" description="Disordered" evidence="4">
    <location>
        <begin position="610"/>
        <end position="660"/>
    </location>
</feature>
<dbReference type="Gene3D" id="2.40.170.20">
    <property type="entry name" value="TonB-dependent receptor, beta-barrel domain"/>
    <property type="match status" value="1"/>
</dbReference>
<evidence type="ECO:0000256" key="3">
    <source>
        <dbReference type="ARBA" id="ARBA00023237"/>
    </source>
</evidence>
<gene>
    <name evidence="6" type="ORF">H7F49_09525</name>
</gene>
<keyword evidence="3" id="KW-0998">Cell outer membrane</keyword>
<feature type="compositionally biased region" description="Pro residues" evidence="4">
    <location>
        <begin position="629"/>
        <end position="641"/>
    </location>
</feature>
<reference evidence="6 7" key="1">
    <citation type="submission" date="2020-08" db="EMBL/GenBank/DDBJ databases">
        <title>The genome sequence of Novosphingobium flavum 4Y4.</title>
        <authorList>
            <person name="Liu Y."/>
        </authorList>
    </citation>
    <scope>NUCLEOTIDE SEQUENCE [LARGE SCALE GENOMIC DNA]</scope>
    <source>
        <strain evidence="6 7">4Y4</strain>
    </source>
</reference>
<evidence type="ECO:0000256" key="2">
    <source>
        <dbReference type="ARBA" id="ARBA00023136"/>
    </source>
</evidence>
<dbReference type="GO" id="GO:0009279">
    <property type="term" value="C:cell outer membrane"/>
    <property type="evidence" value="ECO:0007669"/>
    <property type="project" value="UniProtKB-SubCell"/>
</dbReference>
<comment type="subcellular location">
    <subcellularLocation>
        <location evidence="1">Cell outer membrane</location>
    </subcellularLocation>
</comment>
<accession>A0A7X1F8F3</accession>
<keyword evidence="7" id="KW-1185">Reference proteome</keyword>
<dbReference type="AlphaFoldDB" id="A0A7X1F8F3"/>
<dbReference type="Gene3D" id="2.170.130.10">
    <property type="entry name" value="TonB-dependent receptor, plug domain"/>
    <property type="match status" value="1"/>
</dbReference>
<dbReference type="Proteomes" id="UP000520156">
    <property type="component" value="Unassembled WGS sequence"/>
</dbReference>
<sequence length="823" mass="85470">MRRTLTHCLTTGLVAAALAPAGSAFAAEPAAVDRAADAPAGDITGGGAEAEALTASDPVGADPRETPRGGEIVVVATRIKGQVEAPQPPLVTLNEEDIAAYGAASITDLLAALAPQTGSGRGRGGGRPVVLLNGQRISGFREMRNIPPEAIRRLEILPEEVALRFGYPPDQRVINFILKDKFSARTVETEYGQPDRGGSSTTEVEGSLFRTMGPSRLNLTLSATDTTPLFESERGVQQAAGSLPGSAGARTLIADSRDLTANATWTTGLGEQGLAGSLTLNGAFTRNDTTSFFGLNGLTLDPLARRGRTETTEGGITFAKPLGTWQLTATVDASHAAGLTLIDRTNVARQTDSARSLTDSVTSLVTAVGRPLSLPAGDVTATIKGGFAWSGIVSSDTRTLLAETRLRRGNLSTGINLGVPLTSRRNAVLPGVGDLTLNLSADLDRLSDFGTLTDWSAGLTWGVTERLGLQASYIVNQAAPGLTDLGAPLVVTPNVAIYDISRQETALVTVTTGGNRQLQRETQRDIKLGLNWQLPGLNGSNLVVEYFRNRSDNVTAGFPVFTPAIEAAFPGRVTRDAGGRLIALNRLPVTLAEQSSSRLRYGLNLSGGIGKPAPGAGGGRPGGGMMGGGPPPGGGSGPPPGAGGGGPRGGGFGGGPPGRFGNGQGRWNLSLYHTVQFENQVIVGAGGPVLDLLSGDALSGGGVARHSLEAEGGAFYRGFGLRFTGTWTAPTRVRSTGLPASSDLRFGALAKFNLRAFIDLGQQKGLVKAAPFLKNARFALMVDNVLDQRQRVTDGTGVVPIGYQPDLIDPVGRFIGVELRKQF</sequence>
<feature type="chain" id="PRO_5031115355" evidence="5">
    <location>
        <begin position="27"/>
        <end position="823"/>
    </location>
</feature>
<evidence type="ECO:0000256" key="1">
    <source>
        <dbReference type="ARBA" id="ARBA00004442"/>
    </source>
</evidence>
<dbReference type="EMBL" id="JACLAU010000012">
    <property type="protein sequence ID" value="MBC2651944.1"/>
    <property type="molecule type" value="Genomic_DNA"/>
</dbReference>
<dbReference type="SUPFAM" id="SSF56935">
    <property type="entry name" value="Porins"/>
    <property type="match status" value="1"/>
</dbReference>
<evidence type="ECO:0000313" key="7">
    <source>
        <dbReference type="Proteomes" id="UP000520156"/>
    </source>
</evidence>
<dbReference type="RefSeq" id="WP_185683367.1">
    <property type="nucleotide sequence ID" value="NZ_JACLAU010000012.1"/>
</dbReference>